<protein>
    <submittedName>
        <fullName evidence="1">Unnamed protein product</fullName>
    </submittedName>
</protein>
<evidence type="ECO:0000313" key="2">
    <source>
        <dbReference type="Proteomes" id="UP001165064"/>
    </source>
</evidence>
<accession>A0ACB5TBX8</accession>
<reference evidence="1" key="1">
    <citation type="submission" date="2023-04" db="EMBL/GenBank/DDBJ databases">
        <title>Ambrosiozyma monospora NBRC 10751.</title>
        <authorList>
            <person name="Ichikawa N."/>
            <person name="Sato H."/>
            <person name="Tonouchi N."/>
        </authorList>
    </citation>
    <scope>NUCLEOTIDE SEQUENCE</scope>
    <source>
        <strain evidence="1">NBRC 10751</strain>
    </source>
</reference>
<keyword evidence="2" id="KW-1185">Reference proteome</keyword>
<organism evidence="1 2">
    <name type="scientific">Ambrosiozyma monospora</name>
    <name type="common">Yeast</name>
    <name type="synonym">Endomycopsis monosporus</name>
    <dbReference type="NCBI Taxonomy" id="43982"/>
    <lineage>
        <taxon>Eukaryota</taxon>
        <taxon>Fungi</taxon>
        <taxon>Dikarya</taxon>
        <taxon>Ascomycota</taxon>
        <taxon>Saccharomycotina</taxon>
        <taxon>Pichiomycetes</taxon>
        <taxon>Pichiales</taxon>
        <taxon>Pichiaceae</taxon>
        <taxon>Ambrosiozyma</taxon>
    </lineage>
</organism>
<gene>
    <name evidence="1" type="ORF">Amon02_000724000</name>
</gene>
<evidence type="ECO:0000313" key="1">
    <source>
        <dbReference type="EMBL" id="GME84960.1"/>
    </source>
</evidence>
<dbReference type="EMBL" id="BSXS01005973">
    <property type="protein sequence ID" value="GME84960.1"/>
    <property type="molecule type" value="Genomic_DNA"/>
</dbReference>
<proteinExistence type="predicted"/>
<sequence length="537" mass="59676">MQMQPPGLHHHHHLQHQQQQQQQQQALHLQQQQQQYQQMHPLQQQIPPQSQQHKPAALPHPSVPASAQVLPNPADAEDADFVKLQEQQAQYAAMYNQVSYQLSKRQNSKVKQEQQPHQFQQLPQQQQQPFSTYGGSTSTEDGSREEMQLTRTDSDTSADEAYSQHLYTKYQQRQSSQSQSQQQQQQQAQSQPQYTHLSMPSASAAAPPPISQPNELAPPIQSTTQPQLQRQQSQIEADEYYTDQLITFFSSDNVPIPQFLLTPPPDFQINNAIDSEGHTPLHWAAALASQNIIHLLISHDADPLILNLAGMNCLSKLIHFTNSYDMRNFKPILGMLRQCLIVPDCKGRTPLHYLVELSEVANKFNCLCYYFEEIVKFVQFQQREAERVNGSDSNSPTASNSKSKSNGSSKNLLKILINHKDNSGQTALHLALKSGVPWFIKSLIQYGADVGLVGGASSIPVSVLNELELERKMKMNRELAPAPVIGVFGGRSASSVGSGSRTVSGNSQGPFTPAAPNADLIVPSAIDGPVSISTFCF</sequence>
<dbReference type="Proteomes" id="UP001165064">
    <property type="component" value="Unassembled WGS sequence"/>
</dbReference>
<name>A0ACB5TBX8_AMBMO</name>
<comment type="caution">
    <text evidence="1">The sequence shown here is derived from an EMBL/GenBank/DDBJ whole genome shotgun (WGS) entry which is preliminary data.</text>
</comment>